<evidence type="ECO:0000256" key="1">
    <source>
        <dbReference type="ARBA" id="ARBA00005417"/>
    </source>
</evidence>
<keyword evidence="4 6" id="KW-0067">ATP-binding</keyword>
<name>A0A231GV75_9NOCA</name>
<dbReference type="PROSITE" id="PS00211">
    <property type="entry name" value="ABC_TRANSPORTER_1"/>
    <property type="match status" value="2"/>
</dbReference>
<dbReference type="PANTHER" id="PTHR43776:SF7">
    <property type="entry name" value="D,D-DIPEPTIDE TRANSPORT ATP-BINDING PROTEIN DDPF-RELATED"/>
    <property type="match status" value="1"/>
</dbReference>
<dbReference type="NCBIfam" id="NF008453">
    <property type="entry name" value="PRK11308.1"/>
    <property type="match status" value="2"/>
</dbReference>
<comment type="similarity">
    <text evidence="1">Belongs to the ABC transporter superfamily.</text>
</comment>
<dbReference type="RefSeq" id="WP_094028182.1">
    <property type="nucleotide sequence ID" value="NZ_NGAF01000033.1"/>
</dbReference>
<protein>
    <submittedName>
        <fullName evidence="6">Putative ABC transporter ATP-binding protein</fullName>
    </submittedName>
</protein>
<feature type="domain" description="ABC transporter" evidence="5">
    <location>
        <begin position="298"/>
        <end position="546"/>
    </location>
</feature>
<dbReference type="NCBIfam" id="NF007739">
    <property type="entry name" value="PRK10419.1"/>
    <property type="match status" value="2"/>
</dbReference>
<dbReference type="PANTHER" id="PTHR43776">
    <property type="entry name" value="TRANSPORT ATP-BINDING PROTEIN"/>
    <property type="match status" value="1"/>
</dbReference>
<dbReference type="InterPro" id="IPR003593">
    <property type="entry name" value="AAA+_ATPase"/>
</dbReference>
<keyword evidence="7" id="KW-1185">Reference proteome</keyword>
<dbReference type="InterPro" id="IPR017871">
    <property type="entry name" value="ABC_transporter-like_CS"/>
</dbReference>
<dbReference type="GO" id="GO:0055085">
    <property type="term" value="P:transmembrane transport"/>
    <property type="evidence" value="ECO:0007669"/>
    <property type="project" value="UniProtKB-ARBA"/>
</dbReference>
<dbReference type="Gene3D" id="3.40.50.300">
    <property type="entry name" value="P-loop containing nucleotide triphosphate hydrolases"/>
    <property type="match status" value="2"/>
</dbReference>
<evidence type="ECO:0000256" key="2">
    <source>
        <dbReference type="ARBA" id="ARBA00022448"/>
    </source>
</evidence>
<dbReference type="InterPro" id="IPR027417">
    <property type="entry name" value="P-loop_NTPase"/>
</dbReference>
<dbReference type="InterPro" id="IPR003439">
    <property type="entry name" value="ABC_transporter-like_ATP-bd"/>
</dbReference>
<dbReference type="Pfam" id="PF08352">
    <property type="entry name" value="oligo_HPY"/>
    <property type="match status" value="2"/>
</dbReference>
<dbReference type="SMART" id="SM00382">
    <property type="entry name" value="AAA"/>
    <property type="match status" value="2"/>
</dbReference>
<evidence type="ECO:0000259" key="5">
    <source>
        <dbReference type="PROSITE" id="PS50893"/>
    </source>
</evidence>
<reference evidence="6 7" key="1">
    <citation type="submission" date="2017-07" db="EMBL/GenBank/DDBJ databases">
        <title>First draft Genome Sequence of Nocardia cerradoensis isolated from human infection.</title>
        <authorList>
            <person name="Carrasco G."/>
        </authorList>
    </citation>
    <scope>NUCLEOTIDE SEQUENCE [LARGE SCALE GENOMIC DNA]</scope>
    <source>
        <strain evidence="6 7">CNM20130759</strain>
    </source>
</reference>
<accession>A0A231GV75</accession>
<evidence type="ECO:0000256" key="4">
    <source>
        <dbReference type="ARBA" id="ARBA00022840"/>
    </source>
</evidence>
<dbReference type="EMBL" id="NGAF01000033">
    <property type="protein sequence ID" value="OXR40381.1"/>
    <property type="molecule type" value="Genomic_DNA"/>
</dbReference>
<keyword evidence="2" id="KW-0813">Transport</keyword>
<dbReference type="InterPro" id="IPR050319">
    <property type="entry name" value="ABC_transp_ATP-bind"/>
</dbReference>
<dbReference type="AlphaFoldDB" id="A0A231GV75"/>
<dbReference type="GO" id="GO:0015833">
    <property type="term" value="P:peptide transport"/>
    <property type="evidence" value="ECO:0007669"/>
    <property type="project" value="InterPro"/>
</dbReference>
<feature type="domain" description="ABC transporter" evidence="5">
    <location>
        <begin position="22"/>
        <end position="268"/>
    </location>
</feature>
<dbReference type="Pfam" id="PF00005">
    <property type="entry name" value="ABC_tran"/>
    <property type="match status" value="2"/>
</dbReference>
<organism evidence="6 7">
    <name type="scientific">Nocardia cerradoensis</name>
    <dbReference type="NCBI Taxonomy" id="85688"/>
    <lineage>
        <taxon>Bacteria</taxon>
        <taxon>Bacillati</taxon>
        <taxon>Actinomycetota</taxon>
        <taxon>Actinomycetes</taxon>
        <taxon>Mycobacteriales</taxon>
        <taxon>Nocardiaceae</taxon>
        <taxon>Nocardia</taxon>
    </lineage>
</organism>
<dbReference type="GO" id="GO:0016887">
    <property type="term" value="F:ATP hydrolysis activity"/>
    <property type="evidence" value="ECO:0007669"/>
    <property type="project" value="InterPro"/>
</dbReference>
<evidence type="ECO:0000313" key="7">
    <source>
        <dbReference type="Proteomes" id="UP000215506"/>
    </source>
</evidence>
<comment type="caution">
    <text evidence="6">The sequence shown here is derived from an EMBL/GenBank/DDBJ whole genome shotgun (WGS) entry which is preliminary data.</text>
</comment>
<proteinExistence type="inferred from homology"/>
<gene>
    <name evidence="6" type="ORF">B7C42_07547</name>
</gene>
<keyword evidence="3" id="KW-0547">Nucleotide-binding</keyword>
<dbReference type="SUPFAM" id="SSF52540">
    <property type="entry name" value="P-loop containing nucleoside triphosphate hydrolases"/>
    <property type="match status" value="2"/>
</dbReference>
<sequence length="558" mass="59905">MTNAAAIAETVATQDSAIVEIVGLEVGYRREGTVEPAVRDVALRVRRGEIVALVGESGSGKTTTALAVIGLLPDRAQITGGSVRVAGTELVGAGEKTLRALRGATVGLIPQDPMVGLNPTQRIGKQVAEAVKLRGLRGPELHAEVLDTLRRAGLDEPERHLHRYPHELSGGQRQRVLIAIALAGKPDLIIADEPTSALDVTVQARILDHLESLVRGSGTALLIITHDLAVAADRADRVVVMRRGRIVEEGTPAAILIDPEHPYTRGLIAAAPALAHGGVVEPRFTLRPDEVEVAEPILELVAVSKEFRSARGTPGRPTTLALDDVSIRVAAGRTHALVGESGSGKTTTLRIAMALTKPTTGTVRFDGTDLTGLSWRRLRPLRRRFQLVHQNPFASLDPRFTVGDSIVEPLVSFGIGDRRSRRARALELLDQVALPRTFLDRRPAELSGGQRQRVAIGRALALEPEVVLLDEPVSALDVSVQQQILTLLADLQQRLGLTYVFVSHDLAVVGQLAHTVSVFERGRVIESGPAAEVFRNPAHEYTQRLLAAIPGRRATAPS</sequence>
<dbReference type="InterPro" id="IPR013563">
    <property type="entry name" value="Oligopep_ABC_C"/>
</dbReference>
<evidence type="ECO:0000313" key="6">
    <source>
        <dbReference type="EMBL" id="OXR40381.1"/>
    </source>
</evidence>
<dbReference type="GO" id="GO:0005524">
    <property type="term" value="F:ATP binding"/>
    <property type="evidence" value="ECO:0007669"/>
    <property type="project" value="UniProtKB-KW"/>
</dbReference>
<dbReference type="PROSITE" id="PS50893">
    <property type="entry name" value="ABC_TRANSPORTER_2"/>
    <property type="match status" value="2"/>
</dbReference>
<dbReference type="Proteomes" id="UP000215506">
    <property type="component" value="Unassembled WGS sequence"/>
</dbReference>
<evidence type="ECO:0000256" key="3">
    <source>
        <dbReference type="ARBA" id="ARBA00022741"/>
    </source>
</evidence>
<dbReference type="CDD" id="cd03257">
    <property type="entry name" value="ABC_NikE_OppD_transporters"/>
    <property type="match status" value="2"/>
</dbReference>